<reference evidence="3" key="1">
    <citation type="journal article" date="2019" name="Int. J. Syst. Evol. Microbiol.">
        <title>The Global Catalogue of Microorganisms (GCM) 10K type strain sequencing project: providing services to taxonomists for standard genome sequencing and annotation.</title>
        <authorList>
            <consortium name="The Broad Institute Genomics Platform"/>
            <consortium name="The Broad Institute Genome Sequencing Center for Infectious Disease"/>
            <person name="Wu L."/>
            <person name="Ma J."/>
        </authorList>
    </citation>
    <scope>NUCLEOTIDE SEQUENCE [LARGE SCALE GENOMIC DNA]</scope>
    <source>
        <strain evidence="3">CCUG 56029</strain>
    </source>
</reference>
<dbReference type="Proteomes" id="UP001597213">
    <property type="component" value="Unassembled WGS sequence"/>
</dbReference>
<name>A0ABW4R7H6_9RHOB</name>
<dbReference type="EMBL" id="JBHUEN010000025">
    <property type="protein sequence ID" value="MFD1882070.1"/>
    <property type="molecule type" value="Genomic_DNA"/>
</dbReference>
<feature type="region of interest" description="Disordered" evidence="1">
    <location>
        <begin position="257"/>
        <end position="295"/>
    </location>
</feature>
<keyword evidence="3" id="KW-1185">Reference proteome</keyword>
<dbReference type="Gene3D" id="1.10.630.10">
    <property type="entry name" value="Cytochrome P450"/>
    <property type="match status" value="1"/>
</dbReference>
<dbReference type="RefSeq" id="WP_255471341.1">
    <property type="nucleotide sequence ID" value="NZ_JBHUEN010000025.1"/>
</dbReference>
<evidence type="ECO:0000313" key="2">
    <source>
        <dbReference type="EMBL" id="MFD1882070.1"/>
    </source>
</evidence>
<protein>
    <recommendedName>
        <fullName evidence="4">Cytochrome P450</fullName>
    </recommendedName>
</protein>
<gene>
    <name evidence="2" type="ORF">ACFSCT_10120</name>
</gene>
<accession>A0ABW4R7H6</accession>
<proteinExistence type="predicted"/>
<evidence type="ECO:0000313" key="3">
    <source>
        <dbReference type="Proteomes" id="UP001597213"/>
    </source>
</evidence>
<comment type="caution">
    <text evidence="2">The sequence shown here is derived from an EMBL/GenBank/DDBJ whole genome shotgun (WGS) entry which is preliminary data.</text>
</comment>
<evidence type="ECO:0008006" key="4">
    <source>
        <dbReference type="Google" id="ProtNLM"/>
    </source>
</evidence>
<evidence type="ECO:0000256" key="1">
    <source>
        <dbReference type="SAM" id="MobiDB-lite"/>
    </source>
</evidence>
<sequence length="295" mass="32646">MSSIPSAKGIDSTLALLRNPYEFIPDTCRDLEGDLFETRILFQKTICMTGAAAAEVFYSEDGLVRAGSMPKRIQRTLLGEKGIQGLDGEAHRHRKRMFMSLMASERIEALENTTRDLLDRYARDWQAAEKVVLYDEVREILTRAACAWSGVPLPEAEVETRTAQMTALFQDAGAVGWKHWGARLARHRAERWTAGIIERLRDGSLQTGQESAAHVVATWRDLNGELLQGCRRGASERSTPDRRRLCVHRPGGACPASASRVAAKAEGRRGTARTFRARGPPSVSVLSRGRGTGEE</sequence>
<organism evidence="2 3">
    <name type="scientific">Paracoccus pacificus</name>
    <dbReference type="NCBI Taxonomy" id="1463598"/>
    <lineage>
        <taxon>Bacteria</taxon>
        <taxon>Pseudomonadati</taxon>
        <taxon>Pseudomonadota</taxon>
        <taxon>Alphaproteobacteria</taxon>
        <taxon>Rhodobacterales</taxon>
        <taxon>Paracoccaceae</taxon>
        <taxon>Paracoccus</taxon>
    </lineage>
</organism>
<dbReference type="InterPro" id="IPR036396">
    <property type="entry name" value="Cyt_P450_sf"/>
</dbReference>
<dbReference type="SUPFAM" id="SSF48264">
    <property type="entry name" value="Cytochrome P450"/>
    <property type="match status" value="1"/>
</dbReference>